<dbReference type="SUPFAM" id="SSF54814">
    <property type="entry name" value="Prokaryotic type KH domain (KH-domain type II)"/>
    <property type="match status" value="1"/>
</dbReference>
<dbReference type="NCBIfam" id="TIGR00231">
    <property type="entry name" value="small_GTP"/>
    <property type="match status" value="1"/>
</dbReference>
<evidence type="ECO:0000259" key="7">
    <source>
        <dbReference type="PROSITE" id="PS51713"/>
    </source>
</evidence>
<dbReference type="PANTHER" id="PTHR42698">
    <property type="entry name" value="GTPASE ERA"/>
    <property type="match status" value="1"/>
</dbReference>
<dbReference type="SUPFAM" id="SSF52540">
    <property type="entry name" value="P-loop containing nucleoside triphosphate hydrolases"/>
    <property type="match status" value="1"/>
</dbReference>
<proteinExistence type="inferred from homology"/>
<dbReference type="HOGENOM" id="CLU_038009_2_1_1"/>
<dbReference type="CDD" id="cd22534">
    <property type="entry name" value="KH-II_Era"/>
    <property type="match status" value="1"/>
</dbReference>
<dbReference type="InterPro" id="IPR030388">
    <property type="entry name" value="G_ERA_dom"/>
</dbReference>
<feature type="region of interest" description="G5" evidence="6">
    <location>
        <begin position="235"/>
        <end position="237"/>
    </location>
</feature>
<name>R7TGI2_CAPTE</name>
<keyword evidence="10" id="KW-1185">Reference proteome</keyword>
<dbReference type="EMBL" id="AMQN01013256">
    <property type="status" value="NOT_ANNOTATED_CDS"/>
    <property type="molecule type" value="Genomic_DNA"/>
</dbReference>
<dbReference type="STRING" id="283909.R7TGI2"/>
<sequence length="391" mass="44958">QQKYLKNQKPVMPKDPHILKVAIVGAPNAGKSTLANQLMKWRFSAVSSKPHTTRRKMMGVLTEENSQIVFIDSPGITEPSKQKKFKLERSLLTDPHEAFYEADMIVVVVDVSIRWCRNSLHSDILKVLHLHSDKPSVLVLNKIDTLKSRRQLLQMTKQLTNGMVGRQQNFWRPIKQRIKKCRSTQYSSNPLEENHVVVDGYDFDNPVDFHKYYRSLEGENAMLGGWGKFDTVFMMSALQGEGVEPLKSYLLDSAKPGNWLYHSSLITDQHPIEMARLCVWEKVLDYAKNDIPYKIIVTVSDWHVDDNGILRISFILHCKKKRELLAVLGKEGCVIKQISKEATQALQDTFRRDLTISIRAVYEDNKHPLGKKVKWAKEDDDVDSDDDEDLQ</sequence>
<dbReference type="Pfam" id="PF01926">
    <property type="entry name" value="MMR_HSR1"/>
    <property type="match status" value="1"/>
</dbReference>
<feature type="region of interest" description="G2" evidence="6">
    <location>
        <begin position="51"/>
        <end position="55"/>
    </location>
</feature>
<dbReference type="EMBL" id="KB310073">
    <property type="protein sequence ID" value="ELT92607.1"/>
    <property type="molecule type" value="Genomic_DNA"/>
</dbReference>
<protein>
    <recommendedName>
        <fullName evidence="2">GTPase Era, mitochondrial</fullName>
    </recommendedName>
    <alternativeName>
        <fullName evidence="5">ERA-like protein 1</fullName>
    </alternativeName>
</protein>
<evidence type="ECO:0000256" key="2">
    <source>
        <dbReference type="ARBA" id="ARBA00019149"/>
    </source>
</evidence>
<dbReference type="PROSITE" id="PS51713">
    <property type="entry name" value="G_ERA"/>
    <property type="match status" value="1"/>
</dbReference>
<reference evidence="8 10" key="2">
    <citation type="journal article" date="2013" name="Nature">
        <title>Insights into bilaterian evolution from three spiralian genomes.</title>
        <authorList>
            <person name="Simakov O."/>
            <person name="Marletaz F."/>
            <person name="Cho S.J."/>
            <person name="Edsinger-Gonzales E."/>
            <person name="Havlak P."/>
            <person name="Hellsten U."/>
            <person name="Kuo D.H."/>
            <person name="Larsson T."/>
            <person name="Lv J."/>
            <person name="Arendt D."/>
            <person name="Savage R."/>
            <person name="Osoegawa K."/>
            <person name="de Jong P."/>
            <person name="Grimwood J."/>
            <person name="Chapman J.A."/>
            <person name="Shapiro H."/>
            <person name="Aerts A."/>
            <person name="Otillar R.P."/>
            <person name="Terry A.Y."/>
            <person name="Boore J.L."/>
            <person name="Grigoriev I.V."/>
            <person name="Lindberg D.R."/>
            <person name="Seaver E.C."/>
            <person name="Weisblat D.A."/>
            <person name="Putnam N.H."/>
            <person name="Rokhsar D.S."/>
        </authorList>
    </citation>
    <scope>NUCLEOTIDE SEQUENCE</scope>
    <source>
        <strain evidence="8 10">I ESC-2004</strain>
    </source>
</reference>
<dbReference type="CDD" id="cd04163">
    <property type="entry name" value="Era"/>
    <property type="match status" value="1"/>
</dbReference>
<dbReference type="OrthoDB" id="8954335at2759"/>
<dbReference type="GO" id="GO:0005759">
    <property type="term" value="C:mitochondrial matrix"/>
    <property type="evidence" value="ECO:0007669"/>
    <property type="project" value="TreeGrafter"/>
</dbReference>
<keyword evidence="3 6" id="KW-0547">Nucleotide-binding</keyword>
<dbReference type="FunCoup" id="R7TGI2">
    <property type="interactions" value="1671"/>
</dbReference>
<dbReference type="GO" id="GO:0019843">
    <property type="term" value="F:rRNA binding"/>
    <property type="evidence" value="ECO:0007669"/>
    <property type="project" value="TreeGrafter"/>
</dbReference>
<evidence type="ECO:0000256" key="5">
    <source>
        <dbReference type="ARBA" id="ARBA00030975"/>
    </source>
</evidence>
<dbReference type="InterPro" id="IPR027417">
    <property type="entry name" value="P-loop_NTPase"/>
</dbReference>
<feature type="region of interest" description="G3" evidence="6">
    <location>
        <begin position="72"/>
        <end position="75"/>
    </location>
</feature>
<dbReference type="PANTHER" id="PTHR42698:SF1">
    <property type="entry name" value="GTPASE ERA, MITOCHONDRIAL"/>
    <property type="match status" value="1"/>
</dbReference>
<dbReference type="InterPro" id="IPR009019">
    <property type="entry name" value="KH_sf_prok-type"/>
</dbReference>
<evidence type="ECO:0000256" key="3">
    <source>
        <dbReference type="ARBA" id="ARBA00022741"/>
    </source>
</evidence>
<evidence type="ECO:0000313" key="9">
    <source>
        <dbReference type="EnsemblMetazoa" id="CapteP105319"/>
    </source>
</evidence>
<evidence type="ECO:0000256" key="6">
    <source>
        <dbReference type="PROSITE-ProRule" id="PRU01050"/>
    </source>
</evidence>
<dbReference type="OMA" id="WAEVDVI"/>
<dbReference type="Gene3D" id="3.40.50.300">
    <property type="entry name" value="P-loop containing nucleotide triphosphate hydrolases"/>
    <property type="match status" value="1"/>
</dbReference>
<dbReference type="GO" id="GO:0005525">
    <property type="term" value="F:GTP binding"/>
    <property type="evidence" value="ECO:0007669"/>
    <property type="project" value="UniProtKB-UniRule"/>
</dbReference>
<organism evidence="8">
    <name type="scientific">Capitella teleta</name>
    <name type="common">Polychaete worm</name>
    <dbReference type="NCBI Taxonomy" id="283909"/>
    <lineage>
        <taxon>Eukaryota</taxon>
        <taxon>Metazoa</taxon>
        <taxon>Spiralia</taxon>
        <taxon>Lophotrochozoa</taxon>
        <taxon>Annelida</taxon>
        <taxon>Polychaeta</taxon>
        <taxon>Sedentaria</taxon>
        <taxon>Scolecida</taxon>
        <taxon>Capitellidae</taxon>
        <taxon>Capitella</taxon>
    </lineage>
</organism>
<keyword evidence="4 6" id="KW-0342">GTP-binding</keyword>
<comment type="similarity">
    <text evidence="1 6">Belongs to the TRAFAC class TrmE-Era-EngA-EngB-Septin-like GTPase superfamily. Era GTPase family.</text>
</comment>
<dbReference type="GO" id="GO:0043024">
    <property type="term" value="F:ribosomal small subunit binding"/>
    <property type="evidence" value="ECO:0007669"/>
    <property type="project" value="TreeGrafter"/>
</dbReference>
<evidence type="ECO:0000256" key="1">
    <source>
        <dbReference type="ARBA" id="ARBA00007921"/>
    </source>
</evidence>
<dbReference type="EnsemblMetazoa" id="CapteT105319">
    <property type="protein sequence ID" value="CapteP105319"/>
    <property type="gene ID" value="CapteG105319"/>
</dbReference>
<dbReference type="Gene3D" id="3.30.300.20">
    <property type="match status" value="1"/>
</dbReference>
<feature type="domain" description="Era-type G" evidence="7">
    <location>
        <begin position="17"/>
        <end position="257"/>
    </location>
</feature>
<dbReference type="InterPro" id="IPR005662">
    <property type="entry name" value="GTPase_Era-like"/>
</dbReference>
<accession>R7TGI2</accession>
<reference evidence="10" key="1">
    <citation type="submission" date="2012-12" db="EMBL/GenBank/DDBJ databases">
        <authorList>
            <person name="Hellsten U."/>
            <person name="Grimwood J."/>
            <person name="Chapman J.A."/>
            <person name="Shapiro H."/>
            <person name="Aerts A."/>
            <person name="Otillar R.P."/>
            <person name="Terry A.Y."/>
            <person name="Boore J.L."/>
            <person name="Simakov O."/>
            <person name="Marletaz F."/>
            <person name="Cho S.-J."/>
            <person name="Edsinger-Gonzales E."/>
            <person name="Havlak P."/>
            <person name="Kuo D.-H."/>
            <person name="Larsson T."/>
            <person name="Lv J."/>
            <person name="Arendt D."/>
            <person name="Savage R."/>
            <person name="Osoegawa K."/>
            <person name="de Jong P."/>
            <person name="Lindberg D.R."/>
            <person name="Seaver E.C."/>
            <person name="Weisblat D.A."/>
            <person name="Putnam N.H."/>
            <person name="Grigoriev I.V."/>
            <person name="Rokhsar D.S."/>
        </authorList>
    </citation>
    <scope>NUCLEOTIDE SEQUENCE</scope>
    <source>
        <strain evidence="10">I ESC-2004</strain>
    </source>
</reference>
<gene>
    <name evidence="8" type="ORF">CAPTEDRAFT_105319</name>
</gene>
<dbReference type="GO" id="GO:0000028">
    <property type="term" value="P:ribosomal small subunit assembly"/>
    <property type="evidence" value="ECO:0007669"/>
    <property type="project" value="TreeGrafter"/>
</dbReference>
<evidence type="ECO:0000256" key="4">
    <source>
        <dbReference type="ARBA" id="ARBA00023134"/>
    </source>
</evidence>
<reference evidence="9" key="3">
    <citation type="submission" date="2015-06" db="UniProtKB">
        <authorList>
            <consortium name="EnsemblMetazoa"/>
        </authorList>
    </citation>
    <scope>IDENTIFICATION</scope>
</reference>
<dbReference type="PRINTS" id="PR00326">
    <property type="entry name" value="GTP1OBG"/>
</dbReference>
<feature type="region of interest" description="G4" evidence="6">
    <location>
        <begin position="141"/>
        <end position="144"/>
    </location>
</feature>
<dbReference type="Proteomes" id="UP000014760">
    <property type="component" value="Unassembled WGS sequence"/>
</dbReference>
<dbReference type="AlphaFoldDB" id="R7TGI2"/>
<dbReference type="InterPro" id="IPR006073">
    <property type="entry name" value="GTP-bd"/>
</dbReference>
<feature type="region of interest" description="G1" evidence="6">
    <location>
        <begin position="25"/>
        <end position="32"/>
    </location>
</feature>
<dbReference type="HAMAP" id="MF_00367">
    <property type="entry name" value="GTPase_Era"/>
    <property type="match status" value="1"/>
</dbReference>
<dbReference type="InterPro" id="IPR005225">
    <property type="entry name" value="Small_GTP-bd"/>
</dbReference>
<evidence type="ECO:0000313" key="8">
    <source>
        <dbReference type="EMBL" id="ELT92607.1"/>
    </source>
</evidence>
<feature type="non-terminal residue" evidence="8">
    <location>
        <position position="1"/>
    </location>
</feature>
<dbReference type="InterPro" id="IPR015946">
    <property type="entry name" value="KH_dom-like_a/b"/>
</dbReference>
<evidence type="ECO:0000313" key="10">
    <source>
        <dbReference type="Proteomes" id="UP000014760"/>
    </source>
</evidence>